<dbReference type="Gene3D" id="1.10.132.50">
    <property type="entry name" value="ATP synthase (C/AC39) subunit, domain 3"/>
    <property type="match status" value="1"/>
</dbReference>
<dbReference type="AlphaFoldDB" id="G0EF91"/>
<dbReference type="RefSeq" id="WP_014025811.1">
    <property type="nucleotide sequence ID" value="NC_015931.1"/>
</dbReference>
<dbReference type="HOGENOM" id="CLU_817887_0_0_2"/>
<organism evidence="1 2">
    <name type="scientific">Pyrolobus fumarii (strain DSM 11204 / 1A)</name>
    <dbReference type="NCBI Taxonomy" id="694429"/>
    <lineage>
        <taxon>Archaea</taxon>
        <taxon>Thermoproteota</taxon>
        <taxon>Thermoprotei</taxon>
        <taxon>Desulfurococcales</taxon>
        <taxon>Pyrodictiaceae</taxon>
        <taxon>Pyrolobus</taxon>
    </lineage>
</organism>
<dbReference type="InParanoid" id="G0EF91"/>
<name>G0EF91_PYRF1</name>
<dbReference type="EMBL" id="CP002838">
    <property type="protein sequence ID" value="AEM38134.1"/>
    <property type="molecule type" value="Genomic_DNA"/>
</dbReference>
<dbReference type="InterPro" id="IPR002843">
    <property type="entry name" value="ATPase_V0-cplx_csu/dsu"/>
</dbReference>
<accession>G0EF91</accession>
<dbReference type="KEGG" id="pfm:Pyrfu_0262"/>
<dbReference type="Proteomes" id="UP000001037">
    <property type="component" value="Chromosome"/>
</dbReference>
<dbReference type="eggNOG" id="arCOG02459">
    <property type="taxonomic scope" value="Archaea"/>
</dbReference>
<dbReference type="Gene3D" id="1.20.1690.10">
    <property type="entry name" value="V-type ATP synthase subunit C domain"/>
    <property type="match status" value="2"/>
</dbReference>
<evidence type="ECO:0008006" key="3">
    <source>
        <dbReference type="Google" id="ProtNLM"/>
    </source>
</evidence>
<evidence type="ECO:0000313" key="1">
    <source>
        <dbReference type="EMBL" id="AEM38134.1"/>
    </source>
</evidence>
<proteinExistence type="predicted"/>
<gene>
    <name evidence="1" type="ordered locus">Pyrfu_0262</name>
</gene>
<dbReference type="InterPro" id="IPR044911">
    <property type="entry name" value="V-type_ATPase_csu/dsu_dom_3"/>
</dbReference>
<dbReference type="Pfam" id="PF01992">
    <property type="entry name" value="vATP-synt_AC39"/>
    <property type="match status" value="1"/>
</dbReference>
<sequence length="339" mass="37750">MPFGYRGGSPAGYAAKLAAALGEAPGPEGIKLLLQSAYSFNTFIEALKSFAIAAWIEDTSSPRGIEIGMRRWLSTRIAQARAFASGARELINMAYSTYIAARDLTLLLRMAYEGEEPPQPDALAAPENPLVKHVYKFYLETRSFRGIHDYLQRTAFHMLPKLLDYYLKVEGANGIDAAIDTLIAWLFNNAYRNTMQARYYLCPRLDMLYARVMLNLAMRGAPREVIEEFIRLLRPCKLPDLTREASIGDPEAIMLKLRSTFYGEVTEPDMIKAFAIVENLIRREARKRAAMGIASNPLSVGFATAALEYLTLDLYDIVVIANGAFAGARPSEIAQQLSV</sequence>
<dbReference type="STRING" id="694429.Pyrfu_0262"/>
<dbReference type="InterPro" id="IPR035067">
    <property type="entry name" value="V-type_ATPase_csu/dsu"/>
</dbReference>
<evidence type="ECO:0000313" key="2">
    <source>
        <dbReference type="Proteomes" id="UP000001037"/>
    </source>
</evidence>
<protein>
    <recommendedName>
        <fullName evidence="3">H+transporting two-sector ATPase C (AC39) subunit</fullName>
    </recommendedName>
</protein>
<reference evidence="1 2" key="1">
    <citation type="journal article" date="2011" name="Stand. Genomic Sci.">
        <title>Complete genome sequence of the hyperthermophilic chemolithoautotroph Pyrolobus fumarii type strain (1A).</title>
        <authorList>
            <person name="Anderson I."/>
            <person name="Goker M."/>
            <person name="Nolan M."/>
            <person name="Lucas S."/>
            <person name="Hammon N."/>
            <person name="Deshpande S."/>
            <person name="Cheng J.F."/>
            <person name="Tapia R."/>
            <person name="Han C."/>
            <person name="Goodwin L."/>
            <person name="Pitluck S."/>
            <person name="Huntemann M."/>
            <person name="Liolios K."/>
            <person name="Ivanova N."/>
            <person name="Pagani I."/>
            <person name="Mavromatis K."/>
            <person name="Ovchinikova G."/>
            <person name="Pati A."/>
            <person name="Chen A."/>
            <person name="Palaniappan K."/>
            <person name="Land M."/>
            <person name="Hauser L."/>
            <person name="Brambilla E.M."/>
            <person name="Huber H."/>
            <person name="Yasawong M."/>
            <person name="Rohde M."/>
            <person name="Spring S."/>
            <person name="Abt B."/>
            <person name="Sikorski J."/>
            <person name="Wirth R."/>
            <person name="Detter J.C."/>
            <person name="Woyke T."/>
            <person name="Bristow J."/>
            <person name="Eisen J.A."/>
            <person name="Markowitz V."/>
            <person name="Hugenholtz P."/>
            <person name="Kyrpides N.C."/>
            <person name="Klenk H.P."/>
            <person name="Lapidus A."/>
        </authorList>
    </citation>
    <scope>NUCLEOTIDE SEQUENCE [LARGE SCALE GENOMIC DNA]</scope>
    <source>
        <strain evidence="2">DSM 11204 / 1A</strain>
    </source>
</reference>
<keyword evidence="2" id="KW-1185">Reference proteome</keyword>
<dbReference type="GeneID" id="11139904"/>